<keyword evidence="7" id="KW-0805">Transcription regulation</keyword>
<evidence type="ECO:0000256" key="10">
    <source>
        <dbReference type="ARBA" id="ARBA00023242"/>
    </source>
</evidence>
<evidence type="ECO:0000313" key="16">
    <source>
        <dbReference type="Proteomes" id="UP001153620"/>
    </source>
</evidence>
<keyword evidence="10" id="KW-0539">Nucleus</keyword>
<dbReference type="PANTHER" id="PTHR23233">
    <property type="entry name" value="SAL-LIKE PROTEIN"/>
    <property type="match status" value="1"/>
</dbReference>
<reference evidence="15" key="1">
    <citation type="submission" date="2022-01" db="EMBL/GenBank/DDBJ databases">
        <authorList>
            <person name="King R."/>
        </authorList>
    </citation>
    <scope>NUCLEOTIDE SEQUENCE</scope>
</reference>
<keyword evidence="2" id="KW-0597">Phosphoprotein</keyword>
<dbReference type="PROSITE" id="PS00028">
    <property type="entry name" value="ZINC_FINGER_C2H2_1"/>
    <property type="match status" value="7"/>
</dbReference>
<feature type="region of interest" description="Disordered" evidence="13">
    <location>
        <begin position="539"/>
        <end position="706"/>
    </location>
</feature>
<dbReference type="Pfam" id="PF00096">
    <property type="entry name" value="zf-C2H2"/>
    <property type="match status" value="4"/>
</dbReference>
<keyword evidence="9" id="KW-0804">Transcription</keyword>
<dbReference type="Proteomes" id="UP001153620">
    <property type="component" value="Chromosome 1"/>
</dbReference>
<dbReference type="GO" id="GO:0035107">
    <property type="term" value="P:appendage morphogenesis"/>
    <property type="evidence" value="ECO:0007669"/>
    <property type="project" value="UniProtKB-ARBA"/>
</dbReference>
<feature type="region of interest" description="Disordered" evidence="13">
    <location>
        <begin position="1"/>
        <end position="113"/>
    </location>
</feature>
<feature type="domain" description="C2H2-type" evidence="14">
    <location>
        <begin position="758"/>
        <end position="785"/>
    </location>
</feature>
<evidence type="ECO:0000256" key="1">
    <source>
        <dbReference type="ARBA" id="ARBA00004123"/>
    </source>
</evidence>
<feature type="compositionally biased region" description="Acidic residues" evidence="13">
    <location>
        <begin position="97"/>
        <end position="112"/>
    </location>
</feature>
<dbReference type="SMART" id="SM00355">
    <property type="entry name" value="ZnF_C2H2"/>
    <property type="match status" value="7"/>
</dbReference>
<dbReference type="FunFam" id="3.30.160.60:FF:000708">
    <property type="entry name" value="Sal-like protein 1"/>
    <property type="match status" value="1"/>
</dbReference>
<evidence type="ECO:0000256" key="7">
    <source>
        <dbReference type="ARBA" id="ARBA00023015"/>
    </source>
</evidence>
<dbReference type="PANTHER" id="PTHR23233:SF87">
    <property type="entry name" value="HOMEOTIC PROTEIN SPALT-MAJOR"/>
    <property type="match status" value="1"/>
</dbReference>
<evidence type="ECO:0000259" key="14">
    <source>
        <dbReference type="PROSITE" id="PS50157"/>
    </source>
</evidence>
<evidence type="ECO:0000313" key="15">
    <source>
        <dbReference type="EMBL" id="CAG9797552.1"/>
    </source>
</evidence>
<feature type="compositionally biased region" description="Polar residues" evidence="13">
    <location>
        <begin position="993"/>
        <end position="1012"/>
    </location>
</feature>
<comment type="similarity">
    <text evidence="11">Belongs to the sal C2H2-type zinc-finger protein family.</text>
</comment>
<dbReference type="FunFam" id="3.30.160.60:FF:000341">
    <property type="entry name" value="Spalt-like transcription factor 1"/>
    <property type="match status" value="1"/>
</dbReference>
<feature type="compositionally biased region" description="Low complexity" evidence="13">
    <location>
        <begin position="977"/>
        <end position="986"/>
    </location>
</feature>
<evidence type="ECO:0000256" key="9">
    <source>
        <dbReference type="ARBA" id="ARBA00023163"/>
    </source>
</evidence>
<dbReference type="GO" id="GO:0061061">
    <property type="term" value="P:muscle structure development"/>
    <property type="evidence" value="ECO:0007669"/>
    <property type="project" value="UniProtKB-ARBA"/>
</dbReference>
<keyword evidence="4" id="KW-0677">Repeat</keyword>
<dbReference type="InterPro" id="IPR036236">
    <property type="entry name" value="Znf_C2H2_sf"/>
</dbReference>
<dbReference type="FunFam" id="3.30.160.60:FF:000025">
    <property type="entry name" value="Spalt-like transcription factor 1"/>
    <property type="match status" value="1"/>
</dbReference>
<dbReference type="GO" id="GO:0048646">
    <property type="term" value="P:anatomical structure formation involved in morphogenesis"/>
    <property type="evidence" value="ECO:0007669"/>
    <property type="project" value="UniProtKB-ARBA"/>
</dbReference>
<dbReference type="SUPFAM" id="SSF57667">
    <property type="entry name" value="beta-beta-alpha zinc fingers"/>
    <property type="match status" value="4"/>
</dbReference>
<keyword evidence="8" id="KW-0238">DNA-binding</keyword>
<dbReference type="FunFam" id="3.30.160.60:FF:002381">
    <property type="entry name" value="Putative spalt protein"/>
    <property type="match status" value="1"/>
</dbReference>
<feature type="compositionally biased region" description="Pro residues" evidence="13">
    <location>
        <begin position="1019"/>
        <end position="1028"/>
    </location>
</feature>
<evidence type="ECO:0000256" key="5">
    <source>
        <dbReference type="ARBA" id="ARBA00022771"/>
    </source>
</evidence>
<dbReference type="InterPro" id="IPR013087">
    <property type="entry name" value="Znf_C2H2_type"/>
</dbReference>
<evidence type="ECO:0000256" key="2">
    <source>
        <dbReference type="ARBA" id="ARBA00022553"/>
    </source>
</evidence>
<feature type="domain" description="C2H2-type" evidence="14">
    <location>
        <begin position="1071"/>
        <end position="1098"/>
    </location>
</feature>
<dbReference type="GO" id="GO:0008270">
    <property type="term" value="F:zinc ion binding"/>
    <property type="evidence" value="ECO:0007669"/>
    <property type="project" value="UniProtKB-KW"/>
</dbReference>
<feature type="compositionally biased region" description="Basic and acidic residues" evidence="13">
    <location>
        <begin position="19"/>
        <end position="36"/>
    </location>
</feature>
<dbReference type="GO" id="GO:0048699">
    <property type="term" value="P:generation of neurons"/>
    <property type="evidence" value="ECO:0007669"/>
    <property type="project" value="UniProtKB-ARBA"/>
</dbReference>
<dbReference type="GO" id="GO:0048513">
    <property type="term" value="P:animal organ development"/>
    <property type="evidence" value="ECO:0007669"/>
    <property type="project" value="UniProtKB-ARBA"/>
</dbReference>
<dbReference type="OrthoDB" id="8749569at2759"/>
<dbReference type="EMBL" id="OU895877">
    <property type="protein sequence ID" value="CAG9797552.1"/>
    <property type="molecule type" value="Genomic_DNA"/>
</dbReference>
<evidence type="ECO:0000256" key="4">
    <source>
        <dbReference type="ARBA" id="ARBA00022737"/>
    </source>
</evidence>
<organism evidence="15 16">
    <name type="scientific">Chironomus riparius</name>
    <dbReference type="NCBI Taxonomy" id="315576"/>
    <lineage>
        <taxon>Eukaryota</taxon>
        <taxon>Metazoa</taxon>
        <taxon>Ecdysozoa</taxon>
        <taxon>Arthropoda</taxon>
        <taxon>Hexapoda</taxon>
        <taxon>Insecta</taxon>
        <taxon>Pterygota</taxon>
        <taxon>Neoptera</taxon>
        <taxon>Endopterygota</taxon>
        <taxon>Diptera</taxon>
        <taxon>Nematocera</taxon>
        <taxon>Chironomoidea</taxon>
        <taxon>Chironomidae</taxon>
        <taxon>Chironominae</taxon>
        <taxon>Chironomus</taxon>
    </lineage>
</organism>
<feature type="region of interest" description="Disordered" evidence="13">
    <location>
        <begin position="1165"/>
        <end position="1212"/>
    </location>
</feature>
<protein>
    <recommendedName>
        <fullName evidence="14">C2H2-type domain-containing protein</fullName>
    </recommendedName>
</protein>
<feature type="compositionally biased region" description="Basic and acidic residues" evidence="13">
    <location>
        <begin position="556"/>
        <end position="570"/>
    </location>
</feature>
<feature type="compositionally biased region" description="Basic residues" evidence="13">
    <location>
        <begin position="621"/>
        <end position="639"/>
    </location>
</feature>
<feature type="domain" description="C2H2-type" evidence="14">
    <location>
        <begin position="1099"/>
        <end position="1121"/>
    </location>
</feature>
<dbReference type="GO" id="GO:0009791">
    <property type="term" value="P:post-embryonic development"/>
    <property type="evidence" value="ECO:0007669"/>
    <property type="project" value="UniProtKB-ARBA"/>
</dbReference>
<keyword evidence="16" id="KW-1185">Reference proteome</keyword>
<dbReference type="InterPro" id="IPR051565">
    <property type="entry name" value="Sal_C2H2-zinc-finger"/>
</dbReference>
<evidence type="ECO:0000256" key="8">
    <source>
        <dbReference type="ARBA" id="ARBA00023125"/>
    </source>
</evidence>
<feature type="compositionally biased region" description="Low complexity" evidence="13">
    <location>
        <begin position="690"/>
        <end position="704"/>
    </location>
</feature>
<feature type="compositionally biased region" description="Basic and acidic residues" evidence="13">
    <location>
        <begin position="1192"/>
        <end position="1212"/>
    </location>
</feature>
<feature type="compositionally biased region" description="Low complexity" evidence="13">
    <location>
        <begin position="608"/>
        <end position="620"/>
    </location>
</feature>
<sequence>MIQLDSIGYKNNADSESNSVHEQDLKETSCDDKENSIDNSSRNSSSKQKKHNNLISESPVFGMAECETTRGGIGDNEGEDVNGNLEDVNGKSIGKDEPDDENSTADDNETEPGEINFSQSSALEMQAHQAAAASAAMNEANALFNNAAAMFQPGMSMQTFQNAIAQFTANAIANNMDNETVMKNLAILQSALFTLQQQQFLQFQLIQHLQSQLVKKNDGEEEKQNNGKSESDDEEQDCKMKDNDIEEEDGEMDDEIDEQQMNERQNQIHKRLMESKHFSQMQESLMKESENRIAKTKSQENCSDPESLAQKKQNDDSISSYSNSFSLASNIITDHDPTAQINESTNSLAMLEKKAQEVLNSASQGILSNNLLDELAFANDKASPNGRTDSALFKHRCRYCGKIFGSDSSLQIHIRSHTGERPYKCNVCGSRFTTKGNLKVHFQRHSDKYPHIPMNPNPVPEHLDKYFPPLVPSEALKEMPTAPPQTTPPFPSIDSRQFPQRGFFPDFYLPRPPLDLFNSVAAAANDIAAAVSRNPVDLSQVKKPESPTFRLSPEVTIHEEETPKQTIKEEPTDETLDLSDKSQKNSSSNDSTIQTARPPAITQPLRISSPNNNSNSNNSNNHHHHHHHQQQLPLHHHIRLEKDETNERPARSSRHDRHERHEREREREDKEFNIRAMKNNNSIENLAKVPSVSPPSSSSSTSGSLYQDTVLDPNYFSAHLPRPDSNDSSWENFIEISSETSKLQELVDNLDNKNIEPNQCLVCKKVLSCRSALQMHYRVHTGERPFRCKICGRSFTTKGNLKTHMSVHRIKPPMRTLHQCPVCHQKFSNIFVLQQHIRLHTGEMTDLTPDQIRAAEIREFPEHKEMQMPPYALRMPDFQPQKRSATVDHSDDENDVEMTDDRSERETREREIREKSGKVQKKSSNNNNNNSSSNNVSEGIRVKTGLTSPDLENHVEDLRAMNLQRLSVQSNDDYSRDSSPVSPSISEAKRLRSSSPQMNRHTPPSGLSSRSPIATPPANDRPPFPYGPPFLGMPQFPPFINRPPFMTNVPIVPSAANMPPFGLFGVRGNTTTCNICFKTFACNSALEIHYRSHTKERPYKCTICDRGFSTKGNMKQHMLTHKIRDMFGNSNSGDESRMSSGGGHTSDSQSTINNNNQQINFAIKLEKSRSPSNYTNGGDDKNNVGDEDDEMNDGKENGIEKESNDEDFAYKDEPELKKWCNKLNEMPENIAAS</sequence>
<dbReference type="GO" id="GO:0001708">
    <property type="term" value="P:cell fate specification"/>
    <property type="evidence" value="ECO:0007669"/>
    <property type="project" value="UniProtKB-ARBA"/>
</dbReference>
<name>A0A9N9WJA1_9DIPT</name>
<feature type="compositionally biased region" description="Basic and acidic residues" evidence="13">
    <location>
        <begin position="899"/>
        <end position="917"/>
    </location>
</feature>
<feature type="compositionally biased region" description="Basic and acidic residues" evidence="13">
    <location>
        <begin position="640"/>
        <end position="650"/>
    </location>
</feature>
<dbReference type="FunFam" id="3.30.160.60:FF:000215">
    <property type="entry name" value="Spalt-like transcription factor 3"/>
    <property type="match status" value="1"/>
</dbReference>
<feature type="domain" description="C2H2-type" evidence="14">
    <location>
        <begin position="423"/>
        <end position="450"/>
    </location>
</feature>
<feature type="compositionally biased region" description="Low complexity" evidence="13">
    <location>
        <begin position="923"/>
        <end position="935"/>
    </location>
</feature>
<feature type="region of interest" description="Disordered" evidence="13">
    <location>
        <begin position="278"/>
        <end position="320"/>
    </location>
</feature>
<dbReference type="GO" id="GO:0000981">
    <property type="term" value="F:DNA-binding transcription factor activity, RNA polymerase II-specific"/>
    <property type="evidence" value="ECO:0007669"/>
    <property type="project" value="TreeGrafter"/>
</dbReference>
<reference evidence="15" key="2">
    <citation type="submission" date="2022-10" db="EMBL/GenBank/DDBJ databases">
        <authorList>
            <consortium name="ENA_rothamsted_submissions"/>
            <consortium name="culmorum"/>
            <person name="King R."/>
        </authorList>
    </citation>
    <scope>NUCLEOTIDE SEQUENCE</scope>
</reference>
<feature type="domain" description="C2H2-type" evidence="14">
    <location>
        <begin position="395"/>
        <end position="422"/>
    </location>
</feature>
<dbReference type="GO" id="GO:0000978">
    <property type="term" value="F:RNA polymerase II cis-regulatory region sequence-specific DNA binding"/>
    <property type="evidence" value="ECO:0007669"/>
    <property type="project" value="TreeGrafter"/>
</dbReference>
<dbReference type="PROSITE" id="PS50157">
    <property type="entry name" value="ZINC_FINGER_C2H2_2"/>
    <property type="match status" value="7"/>
</dbReference>
<comment type="subcellular location">
    <subcellularLocation>
        <location evidence="1">Nucleus</location>
    </subcellularLocation>
</comment>
<evidence type="ECO:0000256" key="6">
    <source>
        <dbReference type="ARBA" id="ARBA00022833"/>
    </source>
</evidence>
<dbReference type="FunFam" id="3.30.160.60:FF:000570">
    <property type="entry name" value="Spalt like transcription factor 3"/>
    <property type="match status" value="1"/>
</dbReference>
<accession>A0A9N9WJA1</accession>
<proteinExistence type="inferred from homology"/>
<gene>
    <name evidence="15" type="ORF">CHIRRI_LOCUS550</name>
</gene>
<feature type="domain" description="C2H2-type" evidence="14">
    <location>
        <begin position="786"/>
        <end position="813"/>
    </location>
</feature>
<evidence type="ECO:0000256" key="12">
    <source>
        <dbReference type="PROSITE-ProRule" id="PRU00042"/>
    </source>
</evidence>
<feature type="domain" description="C2H2-type" evidence="14">
    <location>
        <begin position="818"/>
        <end position="845"/>
    </location>
</feature>
<feature type="region of interest" description="Disordered" evidence="13">
    <location>
        <begin position="216"/>
        <end position="238"/>
    </location>
</feature>
<dbReference type="GO" id="GO:0005634">
    <property type="term" value="C:nucleus"/>
    <property type="evidence" value="ECO:0007669"/>
    <property type="project" value="UniProtKB-SubCell"/>
</dbReference>
<evidence type="ECO:0000256" key="3">
    <source>
        <dbReference type="ARBA" id="ARBA00022723"/>
    </source>
</evidence>
<feature type="compositionally biased region" description="Basic and acidic residues" evidence="13">
    <location>
        <begin position="659"/>
        <end position="673"/>
    </location>
</feature>
<keyword evidence="3" id="KW-0479">Metal-binding</keyword>
<keyword evidence="5 12" id="KW-0863">Zinc-finger</keyword>
<feature type="region of interest" description="Disordered" evidence="13">
    <location>
        <begin position="1125"/>
        <end position="1153"/>
    </location>
</feature>
<keyword evidence="6" id="KW-0862">Zinc</keyword>
<dbReference type="AlphaFoldDB" id="A0A9N9WJA1"/>
<feature type="region of interest" description="Disordered" evidence="13">
    <location>
        <begin position="968"/>
        <end position="1028"/>
    </location>
</feature>
<feature type="region of interest" description="Disordered" evidence="13">
    <location>
        <begin position="880"/>
        <end position="941"/>
    </location>
</feature>
<feature type="compositionally biased region" description="Basic and acidic residues" evidence="13">
    <location>
        <begin position="216"/>
        <end position="225"/>
    </location>
</feature>
<evidence type="ECO:0000256" key="11">
    <source>
        <dbReference type="ARBA" id="ARBA00038474"/>
    </source>
</evidence>
<feature type="compositionally biased region" description="Low complexity" evidence="13">
    <location>
        <begin position="37"/>
        <end position="46"/>
    </location>
</feature>
<dbReference type="Gene3D" id="3.30.160.60">
    <property type="entry name" value="Classic Zinc Finger"/>
    <property type="match status" value="7"/>
</dbReference>
<evidence type="ECO:0000256" key="13">
    <source>
        <dbReference type="SAM" id="MobiDB-lite"/>
    </source>
</evidence>